<name>A0A0R0IGB1_SOYBN</name>
<dbReference type="AlphaFoldDB" id="A0A0R0IGB1"/>
<proteinExistence type="predicted"/>
<keyword evidence="3" id="KW-1185">Reference proteome</keyword>
<dbReference type="PANTHER" id="PTHR47198">
    <property type="entry name" value="OS05G0299300 PROTEIN"/>
    <property type="match status" value="1"/>
</dbReference>
<reference evidence="1" key="3">
    <citation type="submission" date="2018-07" db="EMBL/GenBank/DDBJ databases">
        <title>WGS assembly of Glycine max.</title>
        <authorList>
            <person name="Schmutz J."/>
            <person name="Cannon S."/>
            <person name="Schlueter J."/>
            <person name="Ma J."/>
            <person name="Mitros T."/>
            <person name="Nelson W."/>
            <person name="Hyten D."/>
            <person name="Song Q."/>
            <person name="Thelen J."/>
            <person name="Cheng J."/>
            <person name="Xu D."/>
            <person name="Hellsten U."/>
            <person name="May G."/>
            <person name="Yu Y."/>
            <person name="Sakurai T."/>
            <person name="Umezawa T."/>
            <person name="Bhattacharyya M."/>
            <person name="Sandhu D."/>
            <person name="Valliyodan B."/>
            <person name="Lindquist E."/>
            <person name="Peto M."/>
            <person name="Grant D."/>
            <person name="Shu S."/>
            <person name="Goodstein D."/>
            <person name="Barry K."/>
            <person name="Futrell-Griggs M."/>
            <person name="Abernathy B."/>
            <person name="Du J."/>
            <person name="Tian Z."/>
            <person name="Zhu L."/>
            <person name="Gill N."/>
            <person name="Joshi T."/>
            <person name="Libault M."/>
            <person name="Sethuraman A."/>
            <person name="Zhang X."/>
            <person name="Shinozaki K."/>
            <person name="Nguyen H."/>
            <person name="Wing R."/>
            <person name="Cregan P."/>
            <person name="Specht J."/>
            <person name="Grimwood J."/>
            <person name="Rokhsar D."/>
            <person name="Stacey G."/>
            <person name="Shoemaker R."/>
            <person name="Jackson S."/>
        </authorList>
    </citation>
    <scope>NUCLEOTIDE SEQUENCE</scope>
    <source>
        <tissue evidence="1">Callus</tissue>
    </source>
</reference>
<dbReference type="OrthoDB" id="970005at2759"/>
<dbReference type="InParanoid" id="A0A0R0IGB1"/>
<reference evidence="1 2" key="1">
    <citation type="journal article" date="2010" name="Nature">
        <title>Genome sequence of the palaeopolyploid soybean.</title>
        <authorList>
            <person name="Schmutz J."/>
            <person name="Cannon S.B."/>
            <person name="Schlueter J."/>
            <person name="Ma J."/>
            <person name="Mitros T."/>
            <person name="Nelson W."/>
            <person name="Hyten D.L."/>
            <person name="Song Q."/>
            <person name="Thelen J.J."/>
            <person name="Cheng J."/>
            <person name="Xu D."/>
            <person name="Hellsten U."/>
            <person name="May G.D."/>
            <person name="Yu Y."/>
            <person name="Sakurai T."/>
            <person name="Umezawa T."/>
            <person name="Bhattacharyya M.K."/>
            <person name="Sandhu D."/>
            <person name="Valliyodan B."/>
            <person name="Lindquist E."/>
            <person name="Peto M."/>
            <person name="Grant D."/>
            <person name="Shu S."/>
            <person name="Goodstein D."/>
            <person name="Barry K."/>
            <person name="Futrell-Griggs M."/>
            <person name="Abernathy B."/>
            <person name="Du J."/>
            <person name="Tian Z."/>
            <person name="Zhu L."/>
            <person name="Gill N."/>
            <person name="Joshi T."/>
            <person name="Libault M."/>
            <person name="Sethuraman A."/>
            <person name="Zhang X.-C."/>
            <person name="Shinozaki K."/>
            <person name="Nguyen H.T."/>
            <person name="Wing R.A."/>
            <person name="Cregan P."/>
            <person name="Specht J."/>
            <person name="Grimwood J."/>
            <person name="Rokhsar D."/>
            <person name="Stacey G."/>
            <person name="Shoemaker R.C."/>
            <person name="Jackson S.A."/>
        </authorList>
    </citation>
    <scope>NUCLEOTIDE SEQUENCE [LARGE SCALE GENOMIC DNA]</scope>
    <source>
        <strain evidence="2">cv. Williams 82</strain>
        <tissue evidence="1">Callus</tissue>
    </source>
</reference>
<gene>
    <name evidence="1" type="ORF">GLYMA_08G028700</name>
</gene>
<protein>
    <recommendedName>
        <fullName evidence="4">LisH domain-containing protein</fullName>
    </recommendedName>
</protein>
<accession>A0A0R0IGB1</accession>
<dbReference type="Gramene" id="KRH41421">
    <property type="protein sequence ID" value="KRH41421"/>
    <property type="gene ID" value="GLYMA_08G028700"/>
</dbReference>
<organism evidence="1">
    <name type="scientific">Glycine max</name>
    <name type="common">Soybean</name>
    <name type="synonym">Glycine hispida</name>
    <dbReference type="NCBI Taxonomy" id="3847"/>
    <lineage>
        <taxon>Eukaryota</taxon>
        <taxon>Viridiplantae</taxon>
        <taxon>Streptophyta</taxon>
        <taxon>Embryophyta</taxon>
        <taxon>Tracheophyta</taxon>
        <taxon>Spermatophyta</taxon>
        <taxon>Magnoliopsida</taxon>
        <taxon>eudicotyledons</taxon>
        <taxon>Gunneridae</taxon>
        <taxon>Pentapetalae</taxon>
        <taxon>rosids</taxon>
        <taxon>fabids</taxon>
        <taxon>Fabales</taxon>
        <taxon>Fabaceae</taxon>
        <taxon>Papilionoideae</taxon>
        <taxon>50 kb inversion clade</taxon>
        <taxon>NPAAA clade</taxon>
        <taxon>indigoferoid/millettioid clade</taxon>
        <taxon>Phaseoleae</taxon>
        <taxon>Glycine</taxon>
        <taxon>Glycine subgen. Soja</taxon>
    </lineage>
</organism>
<sequence length="122" mass="14197">MSCVLTTTTLQTKHASMEKMQHTEELVREFLVFHGFTNTLESYEAELRTDIGKGFEVRQDPRPNLLPLRPQVPCRLPPRSLSWRLSSTLLGRPCRLVQPQRQSRRLLHALRHRIAAEVTRLD</sequence>
<dbReference type="EnsemblPlants" id="KRH41421">
    <property type="protein sequence ID" value="KRH41421"/>
    <property type="gene ID" value="GLYMA_08G028700"/>
</dbReference>
<dbReference type="PANTHER" id="PTHR47198:SF1">
    <property type="entry name" value="WD REPEAT-CONTAINING PROTEIN 91-LIKE ISOFORM X1"/>
    <property type="match status" value="1"/>
</dbReference>
<dbReference type="PaxDb" id="3847-GLYMA08G03250.1"/>
<dbReference type="Proteomes" id="UP000008827">
    <property type="component" value="Chromosome 8"/>
</dbReference>
<evidence type="ECO:0008006" key="4">
    <source>
        <dbReference type="Google" id="ProtNLM"/>
    </source>
</evidence>
<evidence type="ECO:0000313" key="3">
    <source>
        <dbReference type="Proteomes" id="UP000008827"/>
    </source>
</evidence>
<dbReference type="SMR" id="A0A0R0IGB1"/>
<evidence type="ECO:0000313" key="2">
    <source>
        <dbReference type="EnsemblPlants" id="KRH41421"/>
    </source>
</evidence>
<reference evidence="2" key="2">
    <citation type="submission" date="2018-02" db="UniProtKB">
        <authorList>
            <consortium name="EnsemblPlants"/>
        </authorList>
    </citation>
    <scope>IDENTIFICATION</scope>
    <source>
        <strain evidence="2">Williams 82</strain>
    </source>
</reference>
<dbReference type="EMBL" id="CM000841">
    <property type="protein sequence ID" value="KRH41421.1"/>
    <property type="molecule type" value="Genomic_DNA"/>
</dbReference>
<evidence type="ECO:0000313" key="1">
    <source>
        <dbReference type="EMBL" id="KRH41421.1"/>
    </source>
</evidence>